<dbReference type="CDD" id="cd13553">
    <property type="entry name" value="PBP2_NrtA_CpmA_like"/>
    <property type="match status" value="1"/>
</dbReference>
<gene>
    <name evidence="7" type="ORF">ALP97_01543</name>
</gene>
<proteinExistence type="predicted"/>
<keyword evidence="2" id="KW-0813">Transport</keyword>
<comment type="caution">
    <text evidence="7">The sequence shown here is derived from an EMBL/GenBank/DDBJ whole genome shotgun (WGS) entry which is preliminary data.</text>
</comment>
<dbReference type="Pfam" id="PF13379">
    <property type="entry name" value="NMT1_2"/>
    <property type="match status" value="1"/>
</dbReference>
<name>A0A3M4QAF1_9PSED</name>
<accession>A0A3M4QAF1</accession>
<protein>
    <recommendedName>
        <fullName evidence="9">Nitrate/nitrite transport system substrate-binding protein</fullName>
    </recommendedName>
</protein>
<evidence type="ECO:0000256" key="2">
    <source>
        <dbReference type="ARBA" id="ARBA00022448"/>
    </source>
</evidence>
<dbReference type="EMBL" id="RBRL01000240">
    <property type="protein sequence ID" value="RMQ87451.1"/>
    <property type="molecule type" value="Genomic_DNA"/>
</dbReference>
<keyword evidence="5" id="KW-0732">Signal</keyword>
<evidence type="ECO:0000313" key="8">
    <source>
        <dbReference type="Proteomes" id="UP000277179"/>
    </source>
</evidence>
<dbReference type="GO" id="GO:0012505">
    <property type="term" value="C:endomembrane system"/>
    <property type="evidence" value="ECO:0007669"/>
    <property type="project" value="UniProtKB-SubCell"/>
</dbReference>
<evidence type="ECO:0000256" key="5">
    <source>
        <dbReference type="ARBA" id="ARBA00022729"/>
    </source>
</evidence>
<evidence type="ECO:0000256" key="1">
    <source>
        <dbReference type="ARBA" id="ARBA00004308"/>
    </source>
</evidence>
<dbReference type="SUPFAM" id="SSF53850">
    <property type="entry name" value="Periplasmic binding protein-like II"/>
    <property type="match status" value="1"/>
</dbReference>
<keyword evidence="3" id="KW-1003">Cell membrane</keyword>
<evidence type="ECO:0000256" key="3">
    <source>
        <dbReference type="ARBA" id="ARBA00022475"/>
    </source>
</evidence>
<dbReference type="InterPro" id="IPR044527">
    <property type="entry name" value="NrtA/CpmA_ABC-bd_dom"/>
</dbReference>
<sequence>MLMNDSVGNSPVNTPLAWVNGSDAPEKSSLDLGFMALTDCASLVVAATQGFAQPYGLTLNLKRQSSWAGLRDKLVSGELDAAHSLYGLIYAVHLGIGGVAPTDMAVLMGLNQNGQSINLSHGLQQQGVTTPEALYRHVHQSRTKLTFAQTFPTGTHAMWLYYWLASQGIHPLQDVDSVVVPPPQMIAHLQAGRIDGFCVGEPWCASAVQQNQGFTLATTQSIWPNHPEKVLGCTQAFVDQYPNTARVLVMAILEASRFIEQSQENRRSTAQLLSAREYLDAPLDCIEPRLLGNYDDGLGNQWQDPHALRFFADGEVNLPYLCDGMWFMTQFRRWGLLREDPDYLGVARQVQQLDLYRQAAAAVGVPANAQDMRSSQLIDGKIWDGSDPAAYARSFRLHALADLTSRQALR</sequence>
<dbReference type="PANTHER" id="PTHR30024:SF7">
    <property type="entry name" value="NITRATE_NITRITE BINDING PROTEIN NRTA"/>
    <property type="match status" value="1"/>
</dbReference>
<evidence type="ECO:0000256" key="6">
    <source>
        <dbReference type="ARBA" id="ARBA00023136"/>
    </source>
</evidence>
<evidence type="ECO:0000256" key="4">
    <source>
        <dbReference type="ARBA" id="ARBA00022519"/>
    </source>
</evidence>
<evidence type="ECO:0000313" key="7">
    <source>
        <dbReference type="EMBL" id="RMQ87451.1"/>
    </source>
</evidence>
<dbReference type="Gene3D" id="3.40.190.10">
    <property type="entry name" value="Periplasmic binding protein-like II"/>
    <property type="match status" value="2"/>
</dbReference>
<keyword evidence="6" id="KW-0472">Membrane</keyword>
<comment type="subcellular location">
    <subcellularLocation>
        <location evidence="1">Endomembrane system</location>
    </subcellularLocation>
</comment>
<organism evidence="7 8">
    <name type="scientific">Pseudomonas salomonii</name>
    <dbReference type="NCBI Taxonomy" id="191391"/>
    <lineage>
        <taxon>Bacteria</taxon>
        <taxon>Pseudomonadati</taxon>
        <taxon>Pseudomonadota</taxon>
        <taxon>Gammaproteobacteria</taxon>
        <taxon>Pseudomonadales</taxon>
        <taxon>Pseudomonadaceae</taxon>
        <taxon>Pseudomonas</taxon>
    </lineage>
</organism>
<keyword evidence="4" id="KW-0997">Cell inner membrane</keyword>
<dbReference type="PANTHER" id="PTHR30024">
    <property type="entry name" value="ALIPHATIC SULFONATES-BINDING PROTEIN-RELATED"/>
    <property type="match status" value="1"/>
</dbReference>
<dbReference type="Proteomes" id="UP000277179">
    <property type="component" value="Unassembled WGS sequence"/>
</dbReference>
<evidence type="ECO:0008006" key="9">
    <source>
        <dbReference type="Google" id="ProtNLM"/>
    </source>
</evidence>
<reference evidence="7 8" key="1">
    <citation type="submission" date="2018-08" db="EMBL/GenBank/DDBJ databases">
        <title>Recombination of ecologically and evolutionarily significant loci maintains genetic cohesion in the Pseudomonas syringae species complex.</title>
        <authorList>
            <person name="Dillon M."/>
            <person name="Thakur S."/>
            <person name="Almeida R.N.D."/>
            <person name="Weir B.S."/>
            <person name="Guttman D.S."/>
        </authorList>
    </citation>
    <scope>NUCLEOTIDE SEQUENCE [LARGE SCALE GENOMIC DNA]</scope>
    <source>
        <strain evidence="7 8">ICMP 11288</strain>
    </source>
</reference>
<dbReference type="AlphaFoldDB" id="A0A3M4QAF1"/>